<dbReference type="PANTHER" id="PTHR43104:SF2">
    <property type="entry name" value="L-2-HYDROXYGLUTARATE DEHYDROGENASE, MITOCHONDRIAL"/>
    <property type="match status" value="1"/>
</dbReference>
<accession>A0A3P4B6Y9</accession>
<dbReference type="NCBIfam" id="NF008726">
    <property type="entry name" value="PRK11728.1"/>
    <property type="match status" value="1"/>
</dbReference>
<dbReference type="AlphaFoldDB" id="A0A3P4B6Y9"/>
<dbReference type="RefSeq" id="WP_124081011.1">
    <property type="nucleotide sequence ID" value="NZ_UWPJ01000027.1"/>
</dbReference>
<evidence type="ECO:0000313" key="8">
    <source>
        <dbReference type="Proteomes" id="UP000277294"/>
    </source>
</evidence>
<feature type="domain" description="FAD dependent oxidoreductase" evidence="6">
    <location>
        <begin position="5"/>
        <end position="390"/>
    </location>
</feature>
<dbReference type="EC" id="1.1.3.15" evidence="7"/>
<dbReference type="OrthoDB" id="9801699at2"/>
<evidence type="ECO:0000256" key="2">
    <source>
        <dbReference type="ARBA" id="ARBA00022630"/>
    </source>
</evidence>
<dbReference type="Gene3D" id="3.50.50.60">
    <property type="entry name" value="FAD/NAD(P)-binding domain"/>
    <property type="match status" value="1"/>
</dbReference>
<dbReference type="InterPro" id="IPR006076">
    <property type="entry name" value="FAD-dep_OxRdtase"/>
</dbReference>
<comment type="similarity">
    <text evidence="5">Belongs to the L2HGDH family.</text>
</comment>
<keyword evidence="8" id="KW-1185">Reference proteome</keyword>
<protein>
    <submittedName>
        <fullName evidence="7">L-2-hydroxyglutarate oxidase LhgO</fullName>
        <ecNumber evidence="7">1.1.3.15</ecNumber>
    </submittedName>
</protein>
<dbReference type="InterPro" id="IPR036188">
    <property type="entry name" value="FAD/NAD-bd_sf"/>
</dbReference>
<dbReference type="SUPFAM" id="SSF51905">
    <property type="entry name" value="FAD/NAD(P)-binding domain"/>
    <property type="match status" value="1"/>
</dbReference>
<keyword evidence="3" id="KW-0274">FAD</keyword>
<evidence type="ECO:0000256" key="5">
    <source>
        <dbReference type="ARBA" id="ARBA00037941"/>
    </source>
</evidence>
<keyword evidence="2" id="KW-0285">Flavoprotein</keyword>
<comment type="cofactor">
    <cofactor evidence="1">
        <name>FAD</name>
        <dbReference type="ChEBI" id="CHEBI:57692"/>
    </cofactor>
</comment>
<dbReference type="GO" id="GO:0003973">
    <property type="term" value="F:(S)-2-hydroxy-acid oxidase activity"/>
    <property type="evidence" value="ECO:0007669"/>
    <property type="project" value="UniProtKB-EC"/>
</dbReference>
<evidence type="ECO:0000256" key="3">
    <source>
        <dbReference type="ARBA" id="ARBA00022827"/>
    </source>
</evidence>
<dbReference type="Gene3D" id="3.30.9.10">
    <property type="entry name" value="D-Amino Acid Oxidase, subunit A, domain 2"/>
    <property type="match status" value="1"/>
</dbReference>
<dbReference type="Proteomes" id="UP000277294">
    <property type="component" value="Unassembled WGS sequence"/>
</dbReference>
<evidence type="ECO:0000256" key="1">
    <source>
        <dbReference type="ARBA" id="ARBA00001974"/>
    </source>
</evidence>
<evidence type="ECO:0000256" key="4">
    <source>
        <dbReference type="ARBA" id="ARBA00023002"/>
    </source>
</evidence>
<keyword evidence="4 7" id="KW-0560">Oxidoreductase</keyword>
<dbReference type="GO" id="GO:0047545">
    <property type="term" value="F:(S)-2-hydroxyglutarate dehydrogenase activity"/>
    <property type="evidence" value="ECO:0007669"/>
    <property type="project" value="TreeGrafter"/>
</dbReference>
<dbReference type="Pfam" id="PF01266">
    <property type="entry name" value="DAO"/>
    <property type="match status" value="1"/>
</dbReference>
<organism evidence="7 8">
    <name type="scientific">Pigmentiphaga humi</name>
    <dbReference type="NCBI Taxonomy" id="2478468"/>
    <lineage>
        <taxon>Bacteria</taxon>
        <taxon>Pseudomonadati</taxon>
        <taxon>Pseudomonadota</taxon>
        <taxon>Betaproteobacteria</taxon>
        <taxon>Burkholderiales</taxon>
        <taxon>Alcaligenaceae</taxon>
        <taxon>Pigmentiphaga</taxon>
    </lineage>
</organism>
<evidence type="ECO:0000313" key="7">
    <source>
        <dbReference type="EMBL" id="VCU71448.1"/>
    </source>
</evidence>
<dbReference type="EMBL" id="UWPJ01000027">
    <property type="protein sequence ID" value="VCU71448.1"/>
    <property type="molecule type" value="Genomic_DNA"/>
</dbReference>
<sequence>MPTYDFVVVGGGIVGCSVAWQILQSEPGATVMLVEKEQSFAAHQTGHNSGVIHAGIYYAPGSLKARLCKEGSAATYAFCDEHGIAYERCGKLLVATNEREMERMQALYARGLQAGLDCELVSEAELRRREPRISGQGAIFVRSTGIVNYRQVTAKMAELFTAQGGKVTLGSRVTAIAERAGHVDVRTSTGPLRARQLIVCAGTQADRMARLAGLDVDFAIVPFRGEYYRLPPALNDVTRALIYPIPDPELPFLGIHLTRMIDGSVTVGPNAVLGFAREGYPRFSVDLKDLWELATFPGLWKLLPGQWRNALHEFSNSMSRAGYLEECRKYCPELTVADLQPYPAGIRAQAVSRRGELIHDFLIKKTDRMTHVCNAPSPAATSAIPIGRHILDGLLAREAVPPPAAEAAAGAH</sequence>
<reference evidence="7 8" key="1">
    <citation type="submission" date="2018-10" db="EMBL/GenBank/DDBJ databases">
        <authorList>
            <person name="Criscuolo A."/>
        </authorList>
    </citation>
    <scope>NUCLEOTIDE SEQUENCE [LARGE SCALE GENOMIC DNA]</scope>
    <source>
        <strain evidence="7">DnA1</strain>
    </source>
</reference>
<proteinExistence type="inferred from homology"/>
<name>A0A3P4B6Y9_9BURK</name>
<evidence type="ECO:0000259" key="6">
    <source>
        <dbReference type="Pfam" id="PF01266"/>
    </source>
</evidence>
<gene>
    <name evidence="7" type="primary">lhgO</name>
    <name evidence="7" type="ORF">PIGHUM_03532</name>
</gene>
<dbReference type="GO" id="GO:0005737">
    <property type="term" value="C:cytoplasm"/>
    <property type="evidence" value="ECO:0007669"/>
    <property type="project" value="TreeGrafter"/>
</dbReference>
<dbReference type="PANTHER" id="PTHR43104">
    <property type="entry name" value="L-2-HYDROXYGLUTARATE DEHYDROGENASE, MITOCHONDRIAL"/>
    <property type="match status" value="1"/>
</dbReference>